<dbReference type="AlphaFoldDB" id="A0A914YZE6"/>
<protein>
    <submittedName>
        <fullName evidence="4">Methyltransferase FkbM domain-containing protein</fullName>
    </submittedName>
</protein>
<keyword evidence="1" id="KW-1133">Transmembrane helix</keyword>
<evidence type="ECO:0000313" key="3">
    <source>
        <dbReference type="Proteomes" id="UP000887577"/>
    </source>
</evidence>
<dbReference type="Proteomes" id="UP000887577">
    <property type="component" value="Unplaced"/>
</dbReference>
<proteinExistence type="predicted"/>
<accession>A0A914YZE6</accession>
<evidence type="ECO:0000313" key="4">
    <source>
        <dbReference type="WBParaSite" id="PSU_v2.g341.t1"/>
    </source>
</evidence>
<keyword evidence="1" id="KW-0812">Transmembrane</keyword>
<dbReference type="Pfam" id="PF05050">
    <property type="entry name" value="Methyltransf_21"/>
    <property type="match status" value="1"/>
</dbReference>
<feature type="domain" description="Methyltransferase FkbM" evidence="2">
    <location>
        <begin position="172"/>
        <end position="271"/>
    </location>
</feature>
<evidence type="ECO:0000259" key="2">
    <source>
        <dbReference type="Pfam" id="PF05050"/>
    </source>
</evidence>
<sequence length="320" mass="36247">MTRKIANDKILIGVIIVGIIVLVKFETRKMSIPINADDSGISITDEEDEKGLQAAKDKFHGCMIKAAKIYYNESTKFFEEFAKCIKKHIGIGVSEMDNFSNYFFGEKKMFLPMKDADDDCKWLTIGIGGVAYAEELFLKKYPQCSVFGADPADTGNFSKIGQLRPFGVGIEDTNIDLTVMINGSYTKKVMKVVSLTNLLDDLVKTRFVHYLTIDIEGFEYIILRELVGNGKFAHSDVVFCQIDAELHHPKFPKAHSSIKKLNAVQFMLDFLQVSSPYIPVFNVPYLRHPHQKVTFVNVVDPRCKRAFKPQSYFGKNKNNL</sequence>
<keyword evidence="3" id="KW-1185">Reference proteome</keyword>
<dbReference type="InterPro" id="IPR006342">
    <property type="entry name" value="FkbM_mtfrase"/>
</dbReference>
<dbReference type="PANTHER" id="PTHR22989:SF3">
    <property type="entry name" value="METHYLTRANSFERASE FKBM DOMAIN-CONTAINING PROTEIN"/>
    <property type="match status" value="1"/>
</dbReference>
<dbReference type="WBParaSite" id="PSU_v2.g341.t1">
    <property type="protein sequence ID" value="PSU_v2.g341.t1"/>
    <property type="gene ID" value="PSU_v2.g341"/>
</dbReference>
<evidence type="ECO:0000256" key="1">
    <source>
        <dbReference type="SAM" id="Phobius"/>
    </source>
</evidence>
<organism evidence="3 4">
    <name type="scientific">Panagrolaimus superbus</name>
    <dbReference type="NCBI Taxonomy" id="310955"/>
    <lineage>
        <taxon>Eukaryota</taxon>
        <taxon>Metazoa</taxon>
        <taxon>Ecdysozoa</taxon>
        <taxon>Nematoda</taxon>
        <taxon>Chromadorea</taxon>
        <taxon>Rhabditida</taxon>
        <taxon>Tylenchina</taxon>
        <taxon>Panagrolaimomorpha</taxon>
        <taxon>Panagrolaimoidea</taxon>
        <taxon>Panagrolaimidae</taxon>
        <taxon>Panagrolaimus</taxon>
    </lineage>
</organism>
<reference evidence="4" key="1">
    <citation type="submission" date="2022-11" db="UniProtKB">
        <authorList>
            <consortium name="WormBaseParasite"/>
        </authorList>
    </citation>
    <scope>IDENTIFICATION</scope>
</reference>
<feature type="transmembrane region" description="Helical" evidence="1">
    <location>
        <begin position="6"/>
        <end position="25"/>
    </location>
</feature>
<keyword evidence="1" id="KW-0472">Membrane</keyword>
<dbReference type="PANTHER" id="PTHR22989">
    <property type="entry name" value="UNCHARACTERIZED DUF13 C.ELEGANS"/>
    <property type="match status" value="1"/>
</dbReference>
<name>A0A914YZE6_9BILA</name>